<organism evidence="4">
    <name type="scientific">Paraprevotella clara</name>
    <dbReference type="NCBI Taxonomy" id="454154"/>
    <lineage>
        <taxon>Bacteria</taxon>
        <taxon>Pseudomonadati</taxon>
        <taxon>Bacteroidota</taxon>
        <taxon>Bacteroidia</taxon>
        <taxon>Bacteroidales</taxon>
        <taxon>Prevotellaceae</taxon>
        <taxon>Paraprevotella</taxon>
    </lineage>
</organism>
<dbReference type="EC" id="4.2.2.-" evidence="4"/>
<evidence type="ECO:0000256" key="1">
    <source>
        <dbReference type="ARBA" id="ARBA00007734"/>
    </source>
</evidence>
<dbReference type="InterPro" id="IPR023346">
    <property type="entry name" value="Lysozyme-like_dom_sf"/>
</dbReference>
<dbReference type="EMBL" id="CACRUT010000006">
    <property type="protein sequence ID" value="VYT77309.1"/>
    <property type="molecule type" value="Genomic_DNA"/>
</dbReference>
<dbReference type="GO" id="GO:0016829">
    <property type="term" value="F:lyase activity"/>
    <property type="evidence" value="ECO:0007669"/>
    <property type="project" value="UniProtKB-KW"/>
</dbReference>
<proteinExistence type="inferred from homology"/>
<evidence type="ECO:0000259" key="3">
    <source>
        <dbReference type="Pfam" id="PF01464"/>
    </source>
</evidence>
<feature type="domain" description="Transglycosylase SLT" evidence="3">
    <location>
        <begin position="261"/>
        <end position="373"/>
    </location>
</feature>
<name>A0A6N2ZCS4_9BACT</name>
<evidence type="ECO:0000313" key="4">
    <source>
        <dbReference type="EMBL" id="VYT77309.1"/>
    </source>
</evidence>
<feature type="region of interest" description="Disordered" evidence="2">
    <location>
        <begin position="428"/>
        <end position="465"/>
    </location>
</feature>
<dbReference type="Gene3D" id="1.10.530.10">
    <property type="match status" value="1"/>
</dbReference>
<comment type="similarity">
    <text evidence="1">Belongs to the transglycosylase Slt family.</text>
</comment>
<dbReference type="PANTHER" id="PTHR37423">
    <property type="entry name" value="SOLUBLE LYTIC MUREIN TRANSGLYCOSYLASE-RELATED"/>
    <property type="match status" value="1"/>
</dbReference>
<dbReference type="AlphaFoldDB" id="A0A6N2ZCS4"/>
<dbReference type="Pfam" id="PF01464">
    <property type="entry name" value="SLT"/>
    <property type="match status" value="1"/>
</dbReference>
<dbReference type="InterPro" id="IPR008258">
    <property type="entry name" value="Transglycosylase_SLT_dom_1"/>
</dbReference>
<dbReference type="CDD" id="cd13403">
    <property type="entry name" value="MLTF-like"/>
    <property type="match status" value="1"/>
</dbReference>
<accession>A0A6N2ZCS4</accession>
<reference evidence="4" key="1">
    <citation type="submission" date="2019-11" db="EMBL/GenBank/DDBJ databases">
        <authorList>
            <person name="Feng L."/>
        </authorList>
    </citation>
    <scope>NUCLEOTIDE SEQUENCE</scope>
    <source>
        <strain evidence="4">PclaraLFYP37</strain>
    </source>
</reference>
<evidence type="ECO:0000256" key="2">
    <source>
        <dbReference type="SAM" id="MobiDB-lite"/>
    </source>
</evidence>
<dbReference type="PANTHER" id="PTHR37423:SF2">
    <property type="entry name" value="MEMBRANE-BOUND LYTIC MUREIN TRANSGLYCOSYLASE C"/>
    <property type="match status" value="1"/>
</dbReference>
<dbReference type="SUPFAM" id="SSF53955">
    <property type="entry name" value="Lysozyme-like"/>
    <property type="match status" value="1"/>
</dbReference>
<sequence>MKVRISEFGWKAGFRLCRKRPDLWKITSKRGQSGAKTKFLGSVLPNGSDLWKHNLLACLLTVFAVNLVSCGEKEEKKISPLGITEEEYAGTAYDLDQIQEAGELIAVTLSGPDTYYEYKGKGFGLQFELAEHFAVSIGAKLRMEAVRDTAELFQRLKKGEADLIALEIPENHMTDTELQFSGVRSCPSDSTAAVKTGWVVRKDAPFLAEALDGWYKPETRSFLQKREQLRLSPGGSVKRRVRAPFQNRAKGIISPYDTHFIRHSQAIGWDWRLMAAQCYQESGFDPEAVSWAGARGLMQIMPETAVHLGLPANQMHQPEKNISAAARYLRELERKFSDIPGRSERINFILAAYNGGTGHVRDAMALARKHGKNPQLWNDVAPFILRLSQPQYYNDPVVRYGYLRGEETYGYVTSIRERWQRYRAAVHGGTTGAAPAPSRKNSRGGFKSKVLSAEELEAKSKQNTP</sequence>
<feature type="compositionally biased region" description="Basic and acidic residues" evidence="2">
    <location>
        <begin position="456"/>
        <end position="465"/>
    </location>
</feature>
<dbReference type="SUPFAM" id="SSF53850">
    <property type="entry name" value="Periplasmic binding protein-like II"/>
    <property type="match status" value="1"/>
</dbReference>
<gene>
    <name evidence="4" type="primary">mltF</name>
    <name evidence="4" type="ORF">PCLFYP37_01081</name>
</gene>
<dbReference type="RefSeq" id="WP_412441822.1">
    <property type="nucleotide sequence ID" value="NZ_CACRUT010000006.1"/>
</dbReference>
<protein>
    <submittedName>
        <fullName evidence="4">Membrane-bound lytic murein transglycosylase F</fullName>
        <ecNumber evidence="4">4.2.2.-</ecNumber>
    </submittedName>
</protein>
<keyword evidence="4" id="KW-0456">Lyase</keyword>
<dbReference type="Gene3D" id="3.40.190.10">
    <property type="entry name" value="Periplasmic binding protein-like II"/>
    <property type="match status" value="1"/>
</dbReference>